<dbReference type="RefSeq" id="WP_264322811.1">
    <property type="nucleotide sequence ID" value="NZ_JADEXN010000406.1"/>
</dbReference>
<dbReference type="Proteomes" id="UP000621799">
    <property type="component" value="Unassembled WGS sequence"/>
</dbReference>
<dbReference type="EMBL" id="JADEXN010000406">
    <property type="protein sequence ID" value="MBE9042661.1"/>
    <property type="molecule type" value="Genomic_DNA"/>
</dbReference>
<dbReference type="AlphaFoldDB" id="A0A928W289"/>
<gene>
    <name evidence="1" type="ORF">IQ235_18020</name>
</gene>
<reference evidence="1" key="1">
    <citation type="submission" date="2020-10" db="EMBL/GenBank/DDBJ databases">
        <authorList>
            <person name="Castelo-Branco R."/>
            <person name="Eusebio N."/>
            <person name="Adriana R."/>
            <person name="Vieira A."/>
            <person name="Brugerolle De Fraissinette N."/>
            <person name="Rezende De Castro R."/>
            <person name="Schneider M.P."/>
            <person name="Vasconcelos V."/>
            <person name="Leao P.N."/>
        </authorList>
    </citation>
    <scope>NUCLEOTIDE SEQUENCE</scope>
    <source>
        <strain evidence="1">LEGE 11467</strain>
    </source>
</reference>
<keyword evidence="2" id="KW-1185">Reference proteome</keyword>
<proteinExistence type="predicted"/>
<accession>A0A928W289</accession>
<evidence type="ECO:0000313" key="2">
    <source>
        <dbReference type="Proteomes" id="UP000621799"/>
    </source>
</evidence>
<sequence length="129" mass="15111">MKPKFTTTIAWQQAEVLMQPALIRLVDNIQKKLDRSPWKGHYRETHVPYPGYQLDLEVRDRQVSVDIWELCYKICFRNYRPTHAPQETYEVEIDTTLLDDTGDVNWENLDAKAEQVAGDVFESLPQETA</sequence>
<evidence type="ECO:0000313" key="1">
    <source>
        <dbReference type="EMBL" id="MBE9042661.1"/>
    </source>
</evidence>
<protein>
    <submittedName>
        <fullName evidence="1">Uncharacterized protein</fullName>
    </submittedName>
</protein>
<organism evidence="1 2">
    <name type="scientific">Zarconia navalis LEGE 11467</name>
    <dbReference type="NCBI Taxonomy" id="1828826"/>
    <lineage>
        <taxon>Bacteria</taxon>
        <taxon>Bacillati</taxon>
        <taxon>Cyanobacteriota</taxon>
        <taxon>Cyanophyceae</taxon>
        <taxon>Oscillatoriophycideae</taxon>
        <taxon>Oscillatoriales</taxon>
        <taxon>Oscillatoriales incertae sedis</taxon>
        <taxon>Zarconia</taxon>
        <taxon>Zarconia navalis</taxon>
    </lineage>
</organism>
<name>A0A928W289_9CYAN</name>
<comment type="caution">
    <text evidence="1">The sequence shown here is derived from an EMBL/GenBank/DDBJ whole genome shotgun (WGS) entry which is preliminary data.</text>
</comment>